<sequence length="260" mass="28921">MQRKQVIEELEEARGIGKRGLFEVFMIGTCEMLFPSWNVSLPGHFLETVLALSSGGSWHGKFVKRGGKCGILDLLAYLGACCWETSKRTFKGLAQMHVRHIILFRSPSIGKLTIFIVYADYIIIMGDDNGKIQKLKVKLAKELEIKDLGALCYFLGIKVLDDDERERESDSGKGDSRAEKTEDEQLWGGVEGLRGRNGGKKRKTLSYHSGKQERGVVMGSPGVGQRRVFSGRPVSVPRGRERRKMGKGLEGEGEKLFLGA</sequence>
<feature type="domain" description="Reverse transcriptase Ty1/copia-type" evidence="2">
    <location>
        <begin position="95"/>
        <end position="162"/>
    </location>
</feature>
<accession>A0A438JN16</accession>
<gene>
    <name evidence="3" type="ORF">CK203_016097</name>
</gene>
<dbReference type="EMBL" id="QGNW01000035">
    <property type="protein sequence ID" value="RVX10322.1"/>
    <property type="molecule type" value="Genomic_DNA"/>
</dbReference>
<dbReference type="Proteomes" id="UP000288805">
    <property type="component" value="Unassembled WGS sequence"/>
</dbReference>
<evidence type="ECO:0000313" key="4">
    <source>
        <dbReference type="Proteomes" id="UP000288805"/>
    </source>
</evidence>
<evidence type="ECO:0000256" key="1">
    <source>
        <dbReference type="SAM" id="MobiDB-lite"/>
    </source>
</evidence>
<feature type="compositionally biased region" description="Basic and acidic residues" evidence="1">
    <location>
        <begin position="247"/>
        <end position="260"/>
    </location>
</feature>
<dbReference type="AlphaFoldDB" id="A0A438JN16"/>
<name>A0A438JN16_VITVI</name>
<protein>
    <recommendedName>
        <fullName evidence="2">Reverse transcriptase Ty1/copia-type domain-containing protein</fullName>
    </recommendedName>
</protein>
<evidence type="ECO:0000259" key="2">
    <source>
        <dbReference type="Pfam" id="PF07727"/>
    </source>
</evidence>
<organism evidence="3 4">
    <name type="scientific">Vitis vinifera</name>
    <name type="common">Grape</name>
    <dbReference type="NCBI Taxonomy" id="29760"/>
    <lineage>
        <taxon>Eukaryota</taxon>
        <taxon>Viridiplantae</taxon>
        <taxon>Streptophyta</taxon>
        <taxon>Embryophyta</taxon>
        <taxon>Tracheophyta</taxon>
        <taxon>Spermatophyta</taxon>
        <taxon>Magnoliopsida</taxon>
        <taxon>eudicotyledons</taxon>
        <taxon>Gunneridae</taxon>
        <taxon>Pentapetalae</taxon>
        <taxon>rosids</taxon>
        <taxon>Vitales</taxon>
        <taxon>Vitaceae</taxon>
        <taxon>Viteae</taxon>
        <taxon>Vitis</taxon>
    </lineage>
</organism>
<dbReference type="Pfam" id="PF07727">
    <property type="entry name" value="RVT_2"/>
    <property type="match status" value="1"/>
</dbReference>
<proteinExistence type="predicted"/>
<reference evidence="3 4" key="1">
    <citation type="journal article" date="2018" name="PLoS Genet.">
        <title>Population sequencing reveals clonal diversity and ancestral inbreeding in the grapevine cultivar Chardonnay.</title>
        <authorList>
            <person name="Roach M.J."/>
            <person name="Johnson D.L."/>
            <person name="Bohlmann J."/>
            <person name="van Vuuren H.J."/>
            <person name="Jones S.J."/>
            <person name="Pretorius I.S."/>
            <person name="Schmidt S.A."/>
            <person name="Borneman A.R."/>
        </authorList>
    </citation>
    <scope>NUCLEOTIDE SEQUENCE [LARGE SCALE GENOMIC DNA]</scope>
    <source>
        <strain evidence="4">cv. Chardonnay</strain>
        <tissue evidence="3">Leaf</tissue>
    </source>
</reference>
<evidence type="ECO:0000313" key="3">
    <source>
        <dbReference type="EMBL" id="RVX10322.1"/>
    </source>
</evidence>
<comment type="caution">
    <text evidence="3">The sequence shown here is derived from an EMBL/GenBank/DDBJ whole genome shotgun (WGS) entry which is preliminary data.</text>
</comment>
<dbReference type="InterPro" id="IPR013103">
    <property type="entry name" value="RVT_2"/>
</dbReference>
<feature type="region of interest" description="Disordered" evidence="1">
    <location>
        <begin position="189"/>
        <end position="260"/>
    </location>
</feature>